<dbReference type="SUPFAM" id="SSF52518">
    <property type="entry name" value="Thiamin diphosphate-binding fold (THDP-binding)"/>
    <property type="match status" value="1"/>
</dbReference>
<reference evidence="6 7" key="1">
    <citation type="journal article" date="2021" name="Int. J. Syst. Evol. Microbiol.">
        <title>Reticulibacter mediterranei gen. nov., sp. nov., within the new family Reticulibacteraceae fam. nov., and Ktedonospora formicarum gen. nov., sp. nov., Ktedonobacter robiniae sp. nov., Dictyobacter formicarum sp. nov. and Dictyobacter arantiisoli sp. nov., belonging to the class Ktedonobacteria.</title>
        <authorList>
            <person name="Yabe S."/>
            <person name="Zheng Y."/>
            <person name="Wang C.M."/>
            <person name="Sakai Y."/>
            <person name="Abe K."/>
            <person name="Yokota A."/>
            <person name="Donadio S."/>
            <person name="Cavaletti L."/>
            <person name="Monciardini P."/>
        </authorList>
    </citation>
    <scope>NUCLEOTIDE SEQUENCE [LARGE SCALE GENOMIC DNA]</scope>
    <source>
        <strain evidence="6 7">SOSP1-9</strain>
    </source>
</reference>
<dbReference type="Proteomes" id="UP000635565">
    <property type="component" value="Unassembled WGS sequence"/>
</dbReference>
<comment type="cofactor">
    <cofactor evidence="1 4">
        <name>thiamine diphosphate</name>
        <dbReference type="ChEBI" id="CHEBI:58937"/>
    </cofactor>
</comment>
<gene>
    <name evidence="6" type="primary">bfmBAA</name>
    <name evidence="6" type="ORF">KSZ_40440</name>
</gene>
<dbReference type="InterPro" id="IPR029061">
    <property type="entry name" value="THDP-binding"/>
</dbReference>
<keyword evidence="2 4" id="KW-0560">Oxidoreductase</keyword>
<dbReference type="RefSeq" id="WP_201363667.1">
    <property type="nucleotide sequence ID" value="NZ_BNJJ01000011.1"/>
</dbReference>
<evidence type="ECO:0000313" key="6">
    <source>
        <dbReference type="EMBL" id="GHO86038.1"/>
    </source>
</evidence>
<accession>A0ABQ3VJN4</accession>
<evidence type="ECO:0000256" key="1">
    <source>
        <dbReference type="ARBA" id="ARBA00001964"/>
    </source>
</evidence>
<dbReference type="EMBL" id="BNJJ01000011">
    <property type="protein sequence ID" value="GHO86038.1"/>
    <property type="molecule type" value="Genomic_DNA"/>
</dbReference>
<evidence type="ECO:0000256" key="3">
    <source>
        <dbReference type="ARBA" id="ARBA00023052"/>
    </source>
</evidence>
<comment type="catalytic activity">
    <reaction evidence="4">
        <text>N(6)-[(R)-lipoyl]-L-lysyl-[protein] + 3-methyl-2-oxobutanoate + H(+) = N(6)-[(R)-S(8)-2-methylpropanoyldihydrolipoyl]-L-lysyl-[protein] + CO2</text>
        <dbReference type="Rhea" id="RHEA:13457"/>
        <dbReference type="Rhea" id="RHEA-COMP:10474"/>
        <dbReference type="Rhea" id="RHEA-COMP:10497"/>
        <dbReference type="ChEBI" id="CHEBI:11851"/>
        <dbReference type="ChEBI" id="CHEBI:15378"/>
        <dbReference type="ChEBI" id="CHEBI:16526"/>
        <dbReference type="ChEBI" id="CHEBI:83099"/>
        <dbReference type="ChEBI" id="CHEBI:83142"/>
        <dbReference type="EC" id="1.2.4.4"/>
    </reaction>
</comment>
<organism evidence="6 7">
    <name type="scientific">Dictyobacter formicarum</name>
    <dbReference type="NCBI Taxonomy" id="2778368"/>
    <lineage>
        <taxon>Bacteria</taxon>
        <taxon>Bacillati</taxon>
        <taxon>Chloroflexota</taxon>
        <taxon>Ktedonobacteria</taxon>
        <taxon>Ktedonobacterales</taxon>
        <taxon>Dictyobacteraceae</taxon>
        <taxon>Dictyobacter</taxon>
    </lineage>
</organism>
<comment type="function">
    <text evidence="4">The branched-chain alpha-keto dehydrogenase complex catalyzes the overall conversion of alpha-keto acids to acyl-CoA and CO(2). It contains multiple copies of three enzymatic components: branched-chain alpha-keto acid decarboxylase (E1), lipoamide acyltransferase (E2) and lipoamide dehydrogenase (E3).</text>
</comment>
<keyword evidence="7" id="KW-1185">Reference proteome</keyword>
<feature type="domain" description="Dehydrogenase E1 component" evidence="5">
    <location>
        <begin position="16"/>
        <end position="320"/>
    </location>
</feature>
<dbReference type="Gene3D" id="3.40.50.970">
    <property type="match status" value="1"/>
</dbReference>
<proteinExistence type="inferred from homology"/>
<evidence type="ECO:0000313" key="7">
    <source>
        <dbReference type="Proteomes" id="UP000635565"/>
    </source>
</evidence>
<comment type="caution">
    <text evidence="6">The sequence shown here is derived from an EMBL/GenBank/DDBJ whole genome shotgun (WGS) entry which is preliminary data.</text>
</comment>
<protein>
    <recommendedName>
        <fullName evidence="4">2-oxoisovalerate dehydrogenase subunit alpha</fullName>
        <ecNumber evidence="4">1.2.4.4</ecNumber>
    </recommendedName>
    <alternativeName>
        <fullName evidence="4">Branched-chain alpha-keto acid dehydrogenase E1 component alpha chain</fullName>
    </alternativeName>
</protein>
<dbReference type="PANTHER" id="PTHR43380:SF1">
    <property type="entry name" value="2-OXOISOVALERATE DEHYDROGENASE SUBUNIT ALPHA, MITOCHONDRIAL"/>
    <property type="match status" value="1"/>
</dbReference>
<evidence type="ECO:0000259" key="5">
    <source>
        <dbReference type="Pfam" id="PF00676"/>
    </source>
</evidence>
<dbReference type="InterPro" id="IPR050771">
    <property type="entry name" value="Alpha-ketoacid_DH_E1_comp"/>
</dbReference>
<evidence type="ECO:0000256" key="4">
    <source>
        <dbReference type="RuleBase" id="RU365014"/>
    </source>
</evidence>
<dbReference type="PANTHER" id="PTHR43380">
    <property type="entry name" value="2-OXOISOVALERATE DEHYDROGENASE SUBUNIT ALPHA, MITOCHONDRIAL"/>
    <property type="match status" value="1"/>
</dbReference>
<dbReference type="EC" id="1.2.4.4" evidence="4"/>
<evidence type="ECO:0000256" key="2">
    <source>
        <dbReference type="ARBA" id="ARBA00023002"/>
    </source>
</evidence>
<dbReference type="Pfam" id="PF00676">
    <property type="entry name" value="E1_dh"/>
    <property type="match status" value="1"/>
</dbReference>
<keyword evidence="3 4" id="KW-0786">Thiamine pyrophosphate</keyword>
<dbReference type="CDD" id="cd02000">
    <property type="entry name" value="TPP_E1_PDC_ADC_BCADC"/>
    <property type="match status" value="1"/>
</dbReference>
<sequence>MTSIAPSSAVLRDLYTKMLLTRIVDDCAWRLYAQGYIDFVTSSRGHEAVQVGSAVCIEVGQDFTLPYYRDLGVVLTIGMTPYEVFRTCLHFQRQQQTNNKKGAEPSFQHWGYQKHNTITGPAPVATQLLHAAGIAFASKLRKAAVVTIAYCGDDATKEPDFAEGMRFAAQHALPVVFICEQDCTQIWDTDNFATSLPPSCLPKDALPAGIAYQRIDGTDIVAVYTAMRQAMQYAREGHGPTFLEMAITRSQPAVLLPYGKDLSNRVQYAPPQSNAGKLFDPLVRCQHILQEQGIWDDEWAAQLSTRMMTEVERALQNALRDTLQSK</sequence>
<comment type="similarity">
    <text evidence="4">Belongs to the BCKDHA family.</text>
</comment>
<dbReference type="InterPro" id="IPR001017">
    <property type="entry name" value="DH_E1"/>
</dbReference>
<name>A0ABQ3VJN4_9CHLR</name>